<evidence type="ECO:0000313" key="3">
    <source>
        <dbReference type="Proteomes" id="UP001408356"/>
    </source>
</evidence>
<organism evidence="2 3">
    <name type="scientific">Seiridium unicorne</name>
    <dbReference type="NCBI Taxonomy" id="138068"/>
    <lineage>
        <taxon>Eukaryota</taxon>
        <taxon>Fungi</taxon>
        <taxon>Dikarya</taxon>
        <taxon>Ascomycota</taxon>
        <taxon>Pezizomycotina</taxon>
        <taxon>Sordariomycetes</taxon>
        <taxon>Xylariomycetidae</taxon>
        <taxon>Amphisphaeriales</taxon>
        <taxon>Sporocadaceae</taxon>
        <taxon>Seiridium</taxon>
    </lineage>
</organism>
<feature type="compositionally biased region" description="Low complexity" evidence="1">
    <location>
        <begin position="41"/>
        <end position="52"/>
    </location>
</feature>
<keyword evidence="3" id="KW-1185">Reference proteome</keyword>
<evidence type="ECO:0000256" key="1">
    <source>
        <dbReference type="SAM" id="MobiDB-lite"/>
    </source>
</evidence>
<name>A0ABR2VA46_9PEZI</name>
<dbReference type="Proteomes" id="UP001408356">
    <property type="component" value="Unassembled WGS sequence"/>
</dbReference>
<proteinExistence type="predicted"/>
<protein>
    <submittedName>
        <fullName evidence="2">Uncharacterized protein</fullName>
    </submittedName>
</protein>
<feature type="compositionally biased region" description="Basic and acidic residues" evidence="1">
    <location>
        <begin position="241"/>
        <end position="253"/>
    </location>
</feature>
<feature type="compositionally biased region" description="Polar residues" evidence="1">
    <location>
        <begin position="20"/>
        <end position="32"/>
    </location>
</feature>
<feature type="compositionally biased region" description="Polar residues" evidence="1">
    <location>
        <begin position="63"/>
        <end position="88"/>
    </location>
</feature>
<accession>A0ABR2VA46</accession>
<comment type="caution">
    <text evidence="2">The sequence shown here is derived from an EMBL/GenBank/DDBJ whole genome shotgun (WGS) entry which is preliminary data.</text>
</comment>
<gene>
    <name evidence="2" type="ORF">SUNI508_13936</name>
</gene>
<feature type="region of interest" description="Disordered" evidence="1">
    <location>
        <begin position="17"/>
        <end position="88"/>
    </location>
</feature>
<reference evidence="2 3" key="1">
    <citation type="journal article" date="2024" name="J. Plant Pathol.">
        <title>Sequence and assembly of the genome of Seiridium unicorne, isolate CBS 538.82, causal agent of cypress canker disease.</title>
        <authorList>
            <person name="Scali E."/>
            <person name="Rocca G.D."/>
            <person name="Danti R."/>
            <person name="Garbelotto M."/>
            <person name="Barberini S."/>
            <person name="Baroncelli R."/>
            <person name="Emiliani G."/>
        </authorList>
    </citation>
    <scope>NUCLEOTIDE SEQUENCE [LARGE SCALE GENOMIC DNA]</scope>
    <source>
        <strain evidence="2 3">BM-138-508</strain>
    </source>
</reference>
<evidence type="ECO:0000313" key="2">
    <source>
        <dbReference type="EMBL" id="KAK9423706.1"/>
    </source>
</evidence>
<sequence>MTDQPQDKAAQLARIFQARQAANSQASKSSPRQADPPSHRLSQAGASSALAQTQEKPWPRQGEQGQTSTPQAPTHQAQPRSSPSNFTTYGYLTLPDGCQLPVDEFCLPATPQVPIHTEGRSCSCSGDGNDTAASIFIAYPGFAQRAWGWSETQGKEVARARLESWPELVRDRVQERIDGRMDLVLLQNIQKALREMAKKISGADGPRARLWESEDEVAMKVRKHTQKEEQGFWRFGRKKDKSAGTKGEEEKKK</sequence>
<dbReference type="EMBL" id="JARVKF010000062">
    <property type="protein sequence ID" value="KAK9423706.1"/>
    <property type="molecule type" value="Genomic_DNA"/>
</dbReference>
<feature type="region of interest" description="Disordered" evidence="1">
    <location>
        <begin position="222"/>
        <end position="253"/>
    </location>
</feature>